<dbReference type="Proteomes" id="UP001628281">
    <property type="component" value="Unassembled WGS sequence"/>
</dbReference>
<evidence type="ECO:0000313" key="8">
    <source>
        <dbReference type="EMBL" id="AIB12663.1"/>
    </source>
</evidence>
<protein>
    <submittedName>
        <fullName evidence="9">Tyrosine-type recombinase/integrase</fullName>
    </submittedName>
</protein>
<comment type="similarity">
    <text evidence="1">Belongs to the 'phage' integrase family.</text>
</comment>
<keyword evidence="2" id="KW-0229">DNA integration</keyword>
<evidence type="ECO:0000256" key="3">
    <source>
        <dbReference type="ARBA" id="ARBA00023125"/>
    </source>
</evidence>
<dbReference type="RefSeq" id="WP_038529503.1">
    <property type="nucleotide sequence ID" value="NZ_CP007793.1"/>
</dbReference>
<accession>A0A060DNG7</accession>
<dbReference type="EMBL" id="CP007793">
    <property type="protein sequence ID" value="AIB12663.1"/>
    <property type="molecule type" value="Genomic_DNA"/>
</dbReference>
<dbReference type="PROSITE" id="PS51900">
    <property type="entry name" value="CB"/>
    <property type="match status" value="1"/>
</dbReference>
<evidence type="ECO:0000313" key="9">
    <source>
        <dbReference type="EMBL" id="MFL7899753.1"/>
    </source>
</evidence>
<dbReference type="Gene3D" id="1.10.150.130">
    <property type="match status" value="1"/>
</dbReference>
<evidence type="ECO:0000313" key="11">
    <source>
        <dbReference type="Proteomes" id="UP001628281"/>
    </source>
</evidence>
<keyword evidence="4" id="KW-0233">DNA recombination</keyword>
<dbReference type="Proteomes" id="UP000027186">
    <property type="component" value="Chromosome"/>
</dbReference>
<dbReference type="AlphaFoldDB" id="A0A060DNG7"/>
<dbReference type="Gene3D" id="1.10.443.10">
    <property type="entry name" value="Intergrase catalytic core"/>
    <property type="match status" value="1"/>
</dbReference>
<dbReference type="EMBL" id="JBJLSN010000002">
    <property type="protein sequence ID" value="MFL7899753.1"/>
    <property type="molecule type" value="Genomic_DNA"/>
</dbReference>
<dbReference type="PANTHER" id="PTHR30349">
    <property type="entry name" value="PHAGE INTEGRASE-RELATED"/>
    <property type="match status" value="1"/>
</dbReference>
<dbReference type="InterPro" id="IPR013762">
    <property type="entry name" value="Integrase-like_cat_sf"/>
</dbReference>
<dbReference type="InterPro" id="IPR044068">
    <property type="entry name" value="CB"/>
</dbReference>
<organism evidence="8 10">
    <name type="scientific">Azospirillum argentinense</name>
    <dbReference type="NCBI Taxonomy" id="2970906"/>
    <lineage>
        <taxon>Bacteria</taxon>
        <taxon>Pseudomonadati</taxon>
        <taxon>Pseudomonadota</taxon>
        <taxon>Alphaproteobacteria</taxon>
        <taxon>Rhodospirillales</taxon>
        <taxon>Azospirillaceae</taxon>
        <taxon>Azospirillum</taxon>
    </lineage>
</organism>
<dbReference type="InterPro" id="IPR011010">
    <property type="entry name" value="DNA_brk_join_enz"/>
</dbReference>
<sequence length="318" mass="35304">MTLDEACVAFLSHCRVKNLSPHSIRAYAIDLREFERFAGAATLVTAVDRHLLRRYLAHLMDTRKLKETSVRRRIACLKVMFRWLELDEVIETSPFHRLDARVRLPRRLPRSLTNDEARRLQSAAAARAGITGRLTAAKVERAARRASLDDLTALLAVEVLLCTGLRVGELASVTVDDIDLAEGVITVNGKGSRQRRVFLPDPELRALLASYLGARARTAHGTDHLLVTAQGAAFTQHIRKLVRETAEAAALARRVTPHMLRHTAATQLLENGLDIRFVQRLLGHQSISTTEGYTTVTDTSLRTSITEARARAAGGTRR</sequence>
<dbReference type="InterPro" id="IPR004107">
    <property type="entry name" value="Integrase_SAM-like_N"/>
</dbReference>
<dbReference type="InterPro" id="IPR010998">
    <property type="entry name" value="Integrase_recombinase_N"/>
</dbReference>
<feature type="domain" description="Tyr recombinase" evidence="6">
    <location>
        <begin position="107"/>
        <end position="306"/>
    </location>
</feature>
<dbReference type="SUPFAM" id="SSF56349">
    <property type="entry name" value="DNA breaking-rejoining enzymes"/>
    <property type="match status" value="1"/>
</dbReference>
<feature type="domain" description="Core-binding (CB)" evidence="7">
    <location>
        <begin position="1"/>
        <end position="85"/>
    </location>
</feature>
<dbReference type="InterPro" id="IPR050090">
    <property type="entry name" value="Tyrosine_recombinase_XerCD"/>
</dbReference>
<evidence type="ECO:0000256" key="4">
    <source>
        <dbReference type="ARBA" id="ARBA00023172"/>
    </source>
</evidence>
<proteinExistence type="inferred from homology"/>
<dbReference type="KEGG" id="abq:ABAZ39_11805"/>
<name>A0A060DNG7_9PROT</name>
<keyword evidence="3 5" id="KW-0238">DNA-binding</keyword>
<dbReference type="PANTHER" id="PTHR30349:SF41">
    <property type="entry name" value="INTEGRASE_RECOMBINASE PROTEIN MJ0367-RELATED"/>
    <property type="match status" value="1"/>
</dbReference>
<reference evidence="9 11" key="2">
    <citation type="submission" date="2024-11" db="EMBL/GenBank/DDBJ databases">
        <title>Draft genome sequences of two bacteria associated to sugarcane roots in Colombia.</title>
        <authorList>
            <person name="Pardo-Diaz S."/>
            <person name="Masmela-Mendoza J."/>
            <person name="Delgadillo-Duran P."/>
            <person name="Bautista E.J."/>
            <person name="Rojas-Tapias D.F."/>
        </authorList>
    </citation>
    <scope>NUCLEOTIDE SEQUENCE [LARGE SCALE GENOMIC DNA]</scope>
    <source>
        <strain evidence="9 11">Ap18</strain>
    </source>
</reference>
<dbReference type="InterPro" id="IPR002104">
    <property type="entry name" value="Integrase_catalytic"/>
</dbReference>
<dbReference type="Pfam" id="PF00589">
    <property type="entry name" value="Phage_integrase"/>
    <property type="match status" value="1"/>
</dbReference>
<dbReference type="GO" id="GO:0006310">
    <property type="term" value="P:DNA recombination"/>
    <property type="evidence" value="ECO:0007669"/>
    <property type="project" value="UniProtKB-KW"/>
</dbReference>
<dbReference type="PROSITE" id="PS51898">
    <property type="entry name" value="TYR_RECOMBINASE"/>
    <property type="match status" value="1"/>
</dbReference>
<dbReference type="GO" id="GO:0015074">
    <property type="term" value="P:DNA integration"/>
    <property type="evidence" value="ECO:0007669"/>
    <property type="project" value="UniProtKB-KW"/>
</dbReference>
<evidence type="ECO:0000256" key="2">
    <source>
        <dbReference type="ARBA" id="ARBA00022908"/>
    </source>
</evidence>
<evidence type="ECO:0000313" key="10">
    <source>
        <dbReference type="Proteomes" id="UP000027186"/>
    </source>
</evidence>
<gene>
    <name evidence="8" type="ORF">ABAZ39_11805</name>
    <name evidence="9" type="ORF">ACJ41P_01355</name>
</gene>
<keyword evidence="11" id="KW-1185">Reference proteome</keyword>
<evidence type="ECO:0000259" key="7">
    <source>
        <dbReference type="PROSITE" id="PS51900"/>
    </source>
</evidence>
<dbReference type="GO" id="GO:0003677">
    <property type="term" value="F:DNA binding"/>
    <property type="evidence" value="ECO:0007669"/>
    <property type="project" value="UniProtKB-UniRule"/>
</dbReference>
<dbReference type="Pfam" id="PF02899">
    <property type="entry name" value="Phage_int_SAM_1"/>
    <property type="match status" value="1"/>
</dbReference>
<reference evidence="8 10" key="1">
    <citation type="journal article" date="2014" name="Genome Announc.">
        <title>Complete Genome Sequence of the Model Rhizosphere Strain Azospirillum brasilense Az39, Successfully Applied in Agriculture.</title>
        <authorList>
            <person name="Rivera D."/>
            <person name="Revale S."/>
            <person name="Molina R."/>
            <person name="Gualpa J."/>
            <person name="Puente M."/>
            <person name="Maroniche G."/>
            <person name="Paris G."/>
            <person name="Baker D."/>
            <person name="Clavijo B."/>
            <person name="McLay K."/>
            <person name="Spaepen S."/>
            <person name="Perticari A."/>
            <person name="Vazquez M."/>
            <person name="Wisniewski-Dye F."/>
            <person name="Watkins C."/>
            <person name="Martinez-Abarca F."/>
            <person name="Vanderleyden J."/>
            <person name="Cassan F."/>
        </authorList>
    </citation>
    <scope>NUCLEOTIDE SEQUENCE [LARGE SCALE GENOMIC DNA]</scope>
    <source>
        <strain evidence="8 10">Az39</strain>
    </source>
</reference>
<evidence type="ECO:0000256" key="5">
    <source>
        <dbReference type="PROSITE-ProRule" id="PRU01248"/>
    </source>
</evidence>
<evidence type="ECO:0000256" key="1">
    <source>
        <dbReference type="ARBA" id="ARBA00008857"/>
    </source>
</evidence>
<evidence type="ECO:0000259" key="6">
    <source>
        <dbReference type="PROSITE" id="PS51898"/>
    </source>
</evidence>